<dbReference type="CDD" id="cd02440">
    <property type="entry name" value="AdoMet_MTases"/>
    <property type="match status" value="1"/>
</dbReference>
<reference evidence="3 5" key="2">
    <citation type="submission" date="2023-11" db="EMBL/GenBank/DDBJ databases">
        <title>MicrobeMod: A computational toolkit for identifying prokaryotic methylation and restriction-modification with nanopore sequencing.</title>
        <authorList>
            <person name="Crits-Christoph A."/>
            <person name="Kang S.C."/>
            <person name="Lee H."/>
            <person name="Ostrov N."/>
        </authorList>
    </citation>
    <scope>NUCLEOTIDE SEQUENCE [LARGE SCALE GENOMIC DNA]</scope>
    <source>
        <strain evidence="3 5">ATCC 23090</strain>
    </source>
</reference>
<evidence type="ECO:0000313" key="5">
    <source>
        <dbReference type="Proteomes" id="UP001326715"/>
    </source>
</evidence>
<dbReference type="EMBL" id="CP140154">
    <property type="protein sequence ID" value="WQG92384.1"/>
    <property type="molecule type" value="Genomic_DNA"/>
</dbReference>
<dbReference type="InterPro" id="IPR025714">
    <property type="entry name" value="Methyltranfer_dom"/>
</dbReference>
<dbReference type="Pfam" id="PF13847">
    <property type="entry name" value="Methyltransf_31"/>
    <property type="match status" value="1"/>
</dbReference>
<organism evidence="2 4">
    <name type="scientific">Chitinophaga sancti</name>
    <dbReference type="NCBI Taxonomy" id="1004"/>
    <lineage>
        <taxon>Bacteria</taxon>
        <taxon>Pseudomonadati</taxon>
        <taxon>Bacteroidota</taxon>
        <taxon>Chitinophagia</taxon>
        <taxon>Chitinophagales</taxon>
        <taxon>Chitinophagaceae</taxon>
        <taxon>Chitinophaga</taxon>
    </lineage>
</organism>
<protein>
    <submittedName>
        <fullName evidence="3">Class I SAM-dependent methyltransferase</fullName>
        <ecNumber evidence="3">2.1.1.-</ecNumber>
    </submittedName>
    <submittedName>
        <fullName evidence="2">Methyltransferase domain-containing protein</fullName>
    </submittedName>
</protein>
<dbReference type="EC" id="2.1.1.-" evidence="3"/>
<dbReference type="GO" id="GO:0032259">
    <property type="term" value="P:methylation"/>
    <property type="evidence" value="ECO:0007669"/>
    <property type="project" value="UniProtKB-KW"/>
</dbReference>
<dbReference type="SUPFAM" id="SSF53335">
    <property type="entry name" value="S-adenosyl-L-methionine-dependent methyltransferases"/>
    <property type="match status" value="1"/>
</dbReference>
<dbReference type="AlphaFoldDB" id="A0A1K1QY65"/>
<keyword evidence="2" id="KW-0489">Methyltransferase</keyword>
<dbReference type="Proteomes" id="UP001326715">
    <property type="component" value="Chromosome"/>
</dbReference>
<evidence type="ECO:0000313" key="4">
    <source>
        <dbReference type="Proteomes" id="UP000183788"/>
    </source>
</evidence>
<reference evidence="2 4" key="1">
    <citation type="submission" date="2016-11" db="EMBL/GenBank/DDBJ databases">
        <authorList>
            <person name="Jaros S."/>
            <person name="Januszkiewicz K."/>
            <person name="Wedrychowicz H."/>
        </authorList>
    </citation>
    <scope>NUCLEOTIDE SEQUENCE [LARGE SCALE GENOMIC DNA]</scope>
    <source>
        <strain evidence="2 4">DSM 784</strain>
    </source>
</reference>
<evidence type="ECO:0000313" key="3">
    <source>
        <dbReference type="EMBL" id="WQG92384.1"/>
    </source>
</evidence>
<feature type="domain" description="Methyltransferase" evidence="1">
    <location>
        <begin position="37"/>
        <end position="138"/>
    </location>
</feature>
<dbReference type="RefSeq" id="WP_072362118.1">
    <property type="nucleotide sequence ID" value="NZ_CBHWAX010000096.1"/>
</dbReference>
<dbReference type="InterPro" id="IPR029063">
    <property type="entry name" value="SAM-dependent_MTases_sf"/>
</dbReference>
<dbReference type="Gene3D" id="3.40.50.150">
    <property type="entry name" value="Vaccinia Virus protein VP39"/>
    <property type="match status" value="1"/>
</dbReference>
<dbReference type="STRING" id="1004.SAMN05661012_03184"/>
<dbReference type="PANTHER" id="PTHR43861:SF1">
    <property type="entry name" value="TRANS-ACONITATE 2-METHYLTRANSFERASE"/>
    <property type="match status" value="1"/>
</dbReference>
<dbReference type="EMBL" id="FPIZ01000009">
    <property type="protein sequence ID" value="SFW64555.1"/>
    <property type="molecule type" value="Genomic_DNA"/>
</dbReference>
<sequence>MKISTSYERAAMPQGTAAVLDTRTIENANANLLSVLKPEHSVLDVGCGSGTITKGIAKYAGKVTGIDRSEELIALAKENPGNVTFVAGDILDYQTDEKFDIITTARTLQWIANPQDVIKKMISLLKPKGLLCVLDYNHEVIQWDPAPPQSMLDFYAAFLKWRADAGMDNAIADHIIDLVYIKALKMTVEQHDEYFERGMEGFDTHISLWKKVAETRGHQLVADGYITEADRLQAIEEYDTWAKKEAKSMRLYLKATHATF</sequence>
<evidence type="ECO:0000259" key="1">
    <source>
        <dbReference type="Pfam" id="PF13847"/>
    </source>
</evidence>
<evidence type="ECO:0000313" key="2">
    <source>
        <dbReference type="EMBL" id="SFW64555.1"/>
    </source>
</evidence>
<proteinExistence type="predicted"/>
<dbReference type="OrthoDB" id="9789123at2"/>
<gene>
    <name evidence="2" type="ORF">SAMN05661012_03184</name>
    <name evidence="3" type="ORF">SR876_12785</name>
</gene>
<accession>A0A1K1QY65</accession>
<dbReference type="GO" id="GO:0008168">
    <property type="term" value="F:methyltransferase activity"/>
    <property type="evidence" value="ECO:0007669"/>
    <property type="project" value="UniProtKB-KW"/>
</dbReference>
<keyword evidence="5" id="KW-1185">Reference proteome</keyword>
<name>A0A1K1QY65_9BACT</name>
<dbReference type="Proteomes" id="UP000183788">
    <property type="component" value="Unassembled WGS sequence"/>
</dbReference>
<dbReference type="PANTHER" id="PTHR43861">
    <property type="entry name" value="TRANS-ACONITATE 2-METHYLTRANSFERASE-RELATED"/>
    <property type="match status" value="1"/>
</dbReference>
<keyword evidence="2" id="KW-0808">Transferase</keyword>